<evidence type="ECO:0000256" key="1">
    <source>
        <dbReference type="PROSITE-ProRule" id="PRU00047"/>
    </source>
</evidence>
<dbReference type="SUPFAM" id="SSF63748">
    <property type="entry name" value="Tudor/PWWP/MBT"/>
    <property type="match status" value="1"/>
</dbReference>
<feature type="compositionally biased region" description="Low complexity" evidence="2">
    <location>
        <begin position="804"/>
        <end position="815"/>
    </location>
</feature>
<feature type="region of interest" description="Disordered" evidence="2">
    <location>
        <begin position="714"/>
        <end position="762"/>
    </location>
</feature>
<accession>A0A0L8HZ54</accession>
<feature type="region of interest" description="Disordered" evidence="2">
    <location>
        <begin position="927"/>
        <end position="951"/>
    </location>
</feature>
<organism evidence="4">
    <name type="scientific">Octopus bimaculoides</name>
    <name type="common">California two-spotted octopus</name>
    <dbReference type="NCBI Taxonomy" id="37653"/>
    <lineage>
        <taxon>Eukaryota</taxon>
        <taxon>Metazoa</taxon>
        <taxon>Spiralia</taxon>
        <taxon>Lophotrochozoa</taxon>
        <taxon>Mollusca</taxon>
        <taxon>Cephalopoda</taxon>
        <taxon>Coleoidea</taxon>
        <taxon>Octopodiformes</taxon>
        <taxon>Octopoda</taxon>
        <taxon>Incirrata</taxon>
        <taxon>Octopodidae</taxon>
        <taxon>Octopus</taxon>
    </lineage>
</organism>
<dbReference type="PROSITE" id="PS50158">
    <property type="entry name" value="ZF_CCHC"/>
    <property type="match status" value="1"/>
</dbReference>
<dbReference type="EMBL" id="KQ416951">
    <property type="protein sequence ID" value="KOF94466.1"/>
    <property type="molecule type" value="Genomic_DNA"/>
</dbReference>
<dbReference type="Pfam" id="PF00567">
    <property type="entry name" value="TUDOR"/>
    <property type="match status" value="1"/>
</dbReference>
<keyword evidence="1" id="KW-0862">Zinc</keyword>
<dbReference type="GO" id="GO:0008270">
    <property type="term" value="F:zinc ion binding"/>
    <property type="evidence" value="ECO:0007669"/>
    <property type="project" value="UniProtKB-KW"/>
</dbReference>
<dbReference type="Gene3D" id="2.30.30.140">
    <property type="match status" value="1"/>
</dbReference>
<keyword evidence="1" id="KW-0479">Metal-binding</keyword>
<name>A0A0L8HZ54_OCTBM</name>
<dbReference type="GO" id="GO:0003676">
    <property type="term" value="F:nucleic acid binding"/>
    <property type="evidence" value="ECO:0007669"/>
    <property type="project" value="InterPro"/>
</dbReference>
<dbReference type="InterPro" id="IPR002999">
    <property type="entry name" value="Tudor"/>
</dbReference>
<reference evidence="4" key="1">
    <citation type="submission" date="2015-07" db="EMBL/GenBank/DDBJ databases">
        <title>MeaNS - Measles Nucleotide Surveillance Program.</title>
        <authorList>
            <person name="Tran T."/>
            <person name="Druce J."/>
        </authorList>
    </citation>
    <scope>NUCLEOTIDE SEQUENCE</scope>
    <source>
        <strain evidence="4">UCB-OBI-ISO-001</strain>
        <tissue evidence="4">Gonad</tissue>
    </source>
</reference>
<evidence type="ECO:0000256" key="2">
    <source>
        <dbReference type="SAM" id="MobiDB-lite"/>
    </source>
</evidence>
<feature type="compositionally biased region" description="Polar residues" evidence="2">
    <location>
        <begin position="725"/>
        <end position="743"/>
    </location>
</feature>
<sequence>MDLQYQVGKVTHVIDPSNIWLQLSTVEFCELETDIQKCFHNEKPATQIGMVQPEQFVIAYSSSVEKWLRARISRVMGEKADLFYLDYGFAEQRPLNRISTEFPPRFSELNAQALHCRLYGIEPLAPPSWINRAGKVLSNVVSGQNFYVFFHCSSVGKYVVSLYNYQTQRSVIHELLESEVCKPDGEVPIAEYIASPSIPYNNDNRGFPADHFHAPKAYSKVADTCKSEDFDAVSNSRHPHTGIHIDDKNYWNQTRIPSADLSVFDATSELTPEKLANMDKMHQFQKAQQEVQNLFSHNADYMFASNSECSLDCNYSNSKTLSEVMNDVQSQIQELYTDKKFQTENNNPRNLPSTRFDSTPISHPPARSQDIWTTKTRSVPPGFQPLGSTETSNNCPRRNFDDFTTWSPSFEPRQQPSLSPNYLKLVKPSTVLVPPSMFNSCSKTEPPKPNLPRNNWSTSWGSNCSHSVIDTNLTELAQKLQQVLPSAHSNVHWPQLYWEMDQLFLDFRELSSTQKLNLILKTVLTQAIQEPNFFNNAITLIFYFRDHNSFENSLRTTITDLEIDHIKPESLTAETFADLLGHIFVEICSRNSQRCSFTPFRTILTKWLNFSNPNNSPQSDCHLCNLYQHSFLDFWTVAGLSCLQNLSSEFTGFLRREMKSMILSTSVEFAVRSRLFSIFVEQEQMLYSQEQKSVQTVGVQTDIPTVPEKADIDPVQLSPDHNIPMYQQNGDTSAVDSWTQPNFSEPADIIDNVEPDYNSSQNAPLEHQFSALYSRDNPASPPLTPPLDSTRCCSTELLQSSEFPCAASPPRSASPEPEPEPEEENDSPPLNSDDLEVLPERVSHQEKYLSQRYSSDLELKRPSAMSLNLFEPYFLEKTLESASAPCPSPPQPPPQIEEEKELPNMVEEVEEKQANSELLRGSYAARVADSSGDGPNRNANSRTSNRNNPLFDYPDDHIAAIRNNARDIGNGKIRFVAKRLVPEKGTTVMNTSCNYELRGKKNGTFPSFSSTNATPLTSSCVSSQTSKGRASSSTKKTLSGNKPASNMSQEHMTKSVHLSSLRTNSESDTRTSTADVRYANTDAKAGSMHSQPEPSLKLNSRSVGRTQSCSQEIPCYQCTICGREGHQSHQCPNHSKYFFM</sequence>
<evidence type="ECO:0000259" key="3">
    <source>
        <dbReference type="PROSITE" id="PS50158"/>
    </source>
</evidence>
<feature type="compositionally biased region" description="Low complexity" evidence="2">
    <location>
        <begin position="936"/>
        <end position="948"/>
    </location>
</feature>
<keyword evidence="1" id="KW-0863">Zinc-finger</keyword>
<feature type="compositionally biased region" description="Polar residues" evidence="2">
    <location>
        <begin position="343"/>
        <end position="361"/>
    </location>
</feature>
<dbReference type="KEGG" id="obi:106867702"/>
<feature type="region of interest" description="Disordered" evidence="2">
    <location>
        <begin position="337"/>
        <end position="398"/>
    </location>
</feature>
<feature type="domain" description="CCHC-type" evidence="3">
    <location>
        <begin position="1118"/>
        <end position="1133"/>
    </location>
</feature>
<dbReference type="InterPro" id="IPR001878">
    <property type="entry name" value="Znf_CCHC"/>
</dbReference>
<gene>
    <name evidence="4" type="ORF">OCBIM_22001659mg</name>
</gene>
<dbReference type="OrthoDB" id="6069467at2759"/>
<protein>
    <recommendedName>
        <fullName evidence="3">CCHC-type domain-containing protein</fullName>
    </recommendedName>
</protein>
<feature type="region of interest" description="Disordered" evidence="2">
    <location>
        <begin position="1008"/>
        <end position="1072"/>
    </location>
</feature>
<feature type="compositionally biased region" description="Acidic residues" evidence="2">
    <location>
        <begin position="817"/>
        <end position="826"/>
    </location>
</feature>
<feature type="region of interest" description="Disordered" evidence="2">
    <location>
        <begin position="802"/>
        <end position="834"/>
    </location>
</feature>
<dbReference type="InterPro" id="IPR035437">
    <property type="entry name" value="SNase_OB-fold_sf"/>
</dbReference>
<evidence type="ECO:0000313" key="4">
    <source>
        <dbReference type="EMBL" id="KOF94466.1"/>
    </source>
</evidence>
<proteinExistence type="predicted"/>
<feature type="compositionally biased region" description="Polar residues" evidence="2">
    <location>
        <begin position="386"/>
        <end position="398"/>
    </location>
</feature>
<dbReference type="STRING" id="37653.A0A0L8HZ54"/>
<dbReference type="Gene3D" id="2.40.50.90">
    <property type="match status" value="1"/>
</dbReference>
<dbReference type="AlphaFoldDB" id="A0A0L8HZ54"/>